<evidence type="ECO:0000313" key="4">
    <source>
        <dbReference type="EMBL" id="ROR31474.1"/>
    </source>
</evidence>
<dbReference type="SUPFAM" id="SSF51735">
    <property type="entry name" value="NAD(P)-binding Rossmann-fold domains"/>
    <property type="match status" value="1"/>
</dbReference>
<gene>
    <name evidence="4" type="ORF">EDD66_10190</name>
</gene>
<protein>
    <recommendedName>
        <fullName evidence="2">dTDP-4-dehydrorhamnose reductase</fullName>
        <ecNumber evidence="2">1.1.1.133</ecNumber>
    </recommendedName>
</protein>
<accession>A0A3N1XY02</accession>
<evidence type="ECO:0000259" key="3">
    <source>
        <dbReference type="Pfam" id="PF04321"/>
    </source>
</evidence>
<comment type="similarity">
    <text evidence="1 2">Belongs to the dTDP-4-dehydrorhamnose reductase family.</text>
</comment>
<name>A0A3N1XY02_9FIRM</name>
<comment type="caution">
    <text evidence="4">The sequence shown here is derived from an EMBL/GenBank/DDBJ whole genome shotgun (WGS) entry which is preliminary data.</text>
</comment>
<dbReference type="EMBL" id="RJVG01000001">
    <property type="protein sequence ID" value="ROR31474.1"/>
    <property type="molecule type" value="Genomic_DNA"/>
</dbReference>
<dbReference type="GO" id="GO:0019305">
    <property type="term" value="P:dTDP-rhamnose biosynthetic process"/>
    <property type="evidence" value="ECO:0007669"/>
    <property type="project" value="UniProtKB-UniPathway"/>
</dbReference>
<dbReference type="Proteomes" id="UP000273083">
    <property type="component" value="Unassembled WGS sequence"/>
</dbReference>
<dbReference type="InterPro" id="IPR005913">
    <property type="entry name" value="dTDP_dehydrorham_reduct"/>
</dbReference>
<dbReference type="InterPro" id="IPR029903">
    <property type="entry name" value="RmlD-like-bd"/>
</dbReference>
<keyword evidence="5" id="KW-1185">Reference proteome</keyword>
<keyword evidence="2" id="KW-0521">NADP</keyword>
<dbReference type="OrthoDB" id="9803892at2"/>
<dbReference type="PANTHER" id="PTHR10491">
    <property type="entry name" value="DTDP-4-DEHYDRORHAMNOSE REDUCTASE"/>
    <property type="match status" value="1"/>
</dbReference>
<dbReference type="RefSeq" id="WP_123607574.1">
    <property type="nucleotide sequence ID" value="NZ_RJVG01000001.1"/>
</dbReference>
<reference evidence="4 5" key="1">
    <citation type="submission" date="2018-11" db="EMBL/GenBank/DDBJ databases">
        <title>Genomic Encyclopedia of Type Strains, Phase IV (KMG-IV): sequencing the most valuable type-strain genomes for metagenomic binning, comparative biology and taxonomic classification.</title>
        <authorList>
            <person name="Goeker M."/>
        </authorList>
    </citation>
    <scope>NUCLEOTIDE SEQUENCE [LARGE SCALE GENOMIC DNA]</scope>
    <source>
        <strain evidence="4 5">DSM 26537</strain>
    </source>
</reference>
<dbReference type="EC" id="1.1.1.133" evidence="2"/>
<evidence type="ECO:0000256" key="1">
    <source>
        <dbReference type="ARBA" id="ARBA00010944"/>
    </source>
</evidence>
<feature type="domain" description="RmlD-like substrate binding" evidence="3">
    <location>
        <begin position="1"/>
        <end position="83"/>
    </location>
</feature>
<organism evidence="4 5">
    <name type="scientific">Mobilisporobacter senegalensis</name>
    <dbReference type="NCBI Taxonomy" id="1329262"/>
    <lineage>
        <taxon>Bacteria</taxon>
        <taxon>Bacillati</taxon>
        <taxon>Bacillota</taxon>
        <taxon>Clostridia</taxon>
        <taxon>Lachnospirales</taxon>
        <taxon>Lachnospiraceae</taxon>
        <taxon>Mobilisporobacter</taxon>
    </lineage>
</organism>
<keyword evidence="2" id="KW-0560">Oxidoreductase</keyword>
<comment type="pathway">
    <text evidence="2">Carbohydrate biosynthesis; dTDP-L-rhamnose biosynthesis.</text>
</comment>
<dbReference type="GO" id="GO:0008831">
    <property type="term" value="F:dTDP-4-dehydrorhamnose reductase activity"/>
    <property type="evidence" value="ECO:0007669"/>
    <property type="project" value="UniProtKB-EC"/>
</dbReference>
<dbReference type="InterPro" id="IPR036291">
    <property type="entry name" value="NAD(P)-bd_dom_sf"/>
</dbReference>
<dbReference type="GO" id="GO:0005829">
    <property type="term" value="C:cytosol"/>
    <property type="evidence" value="ECO:0007669"/>
    <property type="project" value="TreeGrafter"/>
</dbReference>
<dbReference type="UniPathway" id="UPA00124"/>
<dbReference type="PANTHER" id="PTHR10491:SF4">
    <property type="entry name" value="METHIONINE ADENOSYLTRANSFERASE 2 SUBUNIT BETA"/>
    <property type="match status" value="1"/>
</dbReference>
<dbReference type="AlphaFoldDB" id="A0A3N1XY02"/>
<proteinExistence type="inferred from homology"/>
<evidence type="ECO:0000256" key="2">
    <source>
        <dbReference type="RuleBase" id="RU364082"/>
    </source>
</evidence>
<comment type="function">
    <text evidence="2">Catalyzes the reduction of dTDP-6-deoxy-L-lyxo-4-hexulose to yield dTDP-L-rhamnose.</text>
</comment>
<sequence length="96" mass="11373">MKVLVTDVKAQLGHDVVKYLKNRSIEYTGVDIDDFDITNHNHIRNYINKYKRTVVIHCSAYTVVDRAEDDKELCYKVNAGRFKRLPIWKDILKKYI</sequence>
<evidence type="ECO:0000313" key="5">
    <source>
        <dbReference type="Proteomes" id="UP000273083"/>
    </source>
</evidence>
<dbReference type="Pfam" id="PF04321">
    <property type="entry name" value="RmlD_sub_bind"/>
    <property type="match status" value="1"/>
</dbReference>
<dbReference type="Gene3D" id="3.40.50.720">
    <property type="entry name" value="NAD(P)-binding Rossmann-like Domain"/>
    <property type="match status" value="1"/>
</dbReference>